<dbReference type="STRING" id="349521.HCH_04563"/>
<dbReference type="InterPro" id="IPR021497">
    <property type="entry name" value="GTA_holin_3TM"/>
</dbReference>
<reference evidence="2 3" key="1">
    <citation type="journal article" date="2005" name="Nucleic Acids Res.">
        <title>Genomic blueprint of Hahella chejuensis, a marine microbe producing an algicidal agent.</title>
        <authorList>
            <person name="Jeong H."/>
            <person name="Yim J.H."/>
            <person name="Lee C."/>
            <person name="Choi S.-H."/>
            <person name="Park Y.K."/>
            <person name="Yoon S.H."/>
            <person name="Hur C.-G."/>
            <person name="Kang H.-Y."/>
            <person name="Kim D."/>
            <person name="Lee H.H."/>
            <person name="Park K.H."/>
            <person name="Park S.-H."/>
            <person name="Park H.-S."/>
            <person name="Lee H.K."/>
            <person name="Oh T.K."/>
            <person name="Kim J.F."/>
        </authorList>
    </citation>
    <scope>NUCLEOTIDE SEQUENCE [LARGE SCALE GENOMIC DNA]</scope>
    <source>
        <strain evidence="2 3">KCTC 2396</strain>
    </source>
</reference>
<dbReference type="KEGG" id="hch:HCH_04563"/>
<evidence type="ECO:0000256" key="1">
    <source>
        <dbReference type="SAM" id="Coils"/>
    </source>
</evidence>
<sequence length="156" mass="17789">MGRRLQRLFRWTSLPTALERIPVSAWTSILNLFKPVADLIDNVHTSDEERLQVQAQLFQIQAELTQRVMEYETKLLEAKARTIQAEAQGQSILQRNWRPLTMLCFLALVVCDSFGLLTFRLSVEAWDLLQIGLGGYVAGRSLEKIAPKVTDVMSKK</sequence>
<feature type="coiled-coil region" evidence="1">
    <location>
        <begin position="61"/>
        <end position="88"/>
    </location>
</feature>
<dbReference type="EMBL" id="CP000155">
    <property type="protein sequence ID" value="ABC31265.1"/>
    <property type="molecule type" value="Genomic_DNA"/>
</dbReference>
<dbReference type="Proteomes" id="UP000000238">
    <property type="component" value="Chromosome"/>
</dbReference>
<keyword evidence="3" id="KW-1185">Reference proteome</keyword>
<organism evidence="2 3">
    <name type="scientific">Hahella chejuensis (strain KCTC 2396)</name>
    <dbReference type="NCBI Taxonomy" id="349521"/>
    <lineage>
        <taxon>Bacteria</taxon>
        <taxon>Pseudomonadati</taxon>
        <taxon>Pseudomonadota</taxon>
        <taxon>Gammaproteobacteria</taxon>
        <taxon>Oceanospirillales</taxon>
        <taxon>Hahellaceae</taxon>
        <taxon>Hahella</taxon>
    </lineage>
</organism>
<evidence type="ECO:0000313" key="3">
    <source>
        <dbReference type="Proteomes" id="UP000000238"/>
    </source>
</evidence>
<evidence type="ECO:0000313" key="2">
    <source>
        <dbReference type="EMBL" id="ABC31265.1"/>
    </source>
</evidence>
<dbReference type="AlphaFoldDB" id="Q2SDK9"/>
<keyword evidence="1" id="KW-0175">Coiled coil</keyword>
<accession>Q2SDK9</accession>
<proteinExistence type="predicted"/>
<dbReference type="eggNOG" id="ENOG50312N7">
    <property type="taxonomic scope" value="Bacteria"/>
</dbReference>
<dbReference type="Pfam" id="PF11351">
    <property type="entry name" value="GTA_holin_3TM"/>
    <property type="match status" value="1"/>
</dbReference>
<gene>
    <name evidence="2" type="ordered locus">HCH_04563</name>
</gene>
<evidence type="ECO:0008006" key="4">
    <source>
        <dbReference type="Google" id="ProtNLM"/>
    </source>
</evidence>
<dbReference type="HOGENOM" id="CLU_156640_0_0_6"/>
<name>Q2SDK9_HAHCH</name>
<protein>
    <recommendedName>
        <fullName evidence="4">Holin of 3TMs, for gene-transfer release</fullName>
    </recommendedName>
</protein>